<accession>A0AAV4QZG1</accession>
<evidence type="ECO:0000313" key="3">
    <source>
        <dbReference type="Proteomes" id="UP001054945"/>
    </source>
</evidence>
<name>A0AAV4QZG1_CAEEX</name>
<dbReference type="AlphaFoldDB" id="A0AAV4QZG1"/>
<feature type="region of interest" description="Disordered" evidence="1">
    <location>
        <begin position="1"/>
        <end position="24"/>
    </location>
</feature>
<protein>
    <submittedName>
        <fullName evidence="2">Uncharacterized protein</fullName>
    </submittedName>
</protein>
<dbReference type="Proteomes" id="UP001054945">
    <property type="component" value="Unassembled WGS sequence"/>
</dbReference>
<evidence type="ECO:0000313" key="2">
    <source>
        <dbReference type="EMBL" id="GIY14650.1"/>
    </source>
</evidence>
<comment type="caution">
    <text evidence="2">The sequence shown here is derived from an EMBL/GenBank/DDBJ whole genome shotgun (WGS) entry which is preliminary data.</text>
</comment>
<keyword evidence="3" id="KW-1185">Reference proteome</keyword>
<proteinExistence type="predicted"/>
<organism evidence="2 3">
    <name type="scientific">Caerostris extrusa</name>
    <name type="common">Bark spider</name>
    <name type="synonym">Caerostris bankana</name>
    <dbReference type="NCBI Taxonomy" id="172846"/>
    <lineage>
        <taxon>Eukaryota</taxon>
        <taxon>Metazoa</taxon>
        <taxon>Ecdysozoa</taxon>
        <taxon>Arthropoda</taxon>
        <taxon>Chelicerata</taxon>
        <taxon>Arachnida</taxon>
        <taxon>Araneae</taxon>
        <taxon>Araneomorphae</taxon>
        <taxon>Entelegynae</taxon>
        <taxon>Araneoidea</taxon>
        <taxon>Araneidae</taxon>
        <taxon>Caerostris</taxon>
    </lineage>
</organism>
<gene>
    <name evidence="2" type="ORF">CEXT_472651</name>
</gene>
<reference evidence="2 3" key="1">
    <citation type="submission" date="2021-06" db="EMBL/GenBank/DDBJ databases">
        <title>Caerostris extrusa draft genome.</title>
        <authorList>
            <person name="Kono N."/>
            <person name="Arakawa K."/>
        </authorList>
    </citation>
    <scope>NUCLEOTIDE SEQUENCE [LARGE SCALE GENOMIC DNA]</scope>
</reference>
<evidence type="ECO:0000256" key="1">
    <source>
        <dbReference type="SAM" id="MobiDB-lite"/>
    </source>
</evidence>
<feature type="region of interest" description="Disordered" evidence="1">
    <location>
        <begin position="67"/>
        <end position="87"/>
    </location>
</feature>
<feature type="compositionally biased region" description="Polar residues" evidence="1">
    <location>
        <begin position="70"/>
        <end position="87"/>
    </location>
</feature>
<feature type="compositionally biased region" description="Basic and acidic residues" evidence="1">
    <location>
        <begin position="1"/>
        <end position="13"/>
    </location>
</feature>
<dbReference type="EMBL" id="BPLR01007126">
    <property type="protein sequence ID" value="GIY14650.1"/>
    <property type="molecule type" value="Genomic_DNA"/>
</dbReference>
<sequence length="87" mass="10180">MDDDDNPRRDKNDSQYIIQPTDPKIWGHSKYQTTICKSTISKEHKTQPVSYEAFSSAKAMQQIPPEIRQDQFSTQNQKGYSQQCKKR</sequence>